<reference evidence="1" key="1">
    <citation type="submission" date="2022-05" db="EMBL/GenBank/DDBJ databases">
        <title>The Musa troglodytarum L. genome provides insights into the mechanism of non-climacteric behaviour and enrichment of carotenoids.</title>
        <authorList>
            <person name="Wang J."/>
        </authorList>
    </citation>
    <scope>NUCLEOTIDE SEQUENCE</scope>
    <source>
        <tissue evidence="1">Leaf</tissue>
    </source>
</reference>
<evidence type="ECO:0000313" key="1">
    <source>
        <dbReference type="EMBL" id="URD76144.1"/>
    </source>
</evidence>
<dbReference type="SUPFAM" id="SSF141562">
    <property type="entry name" value="At5g01610-like"/>
    <property type="match status" value="1"/>
</dbReference>
<organism evidence="1 2">
    <name type="scientific">Musa troglodytarum</name>
    <name type="common">fe'i banana</name>
    <dbReference type="NCBI Taxonomy" id="320322"/>
    <lineage>
        <taxon>Eukaryota</taxon>
        <taxon>Viridiplantae</taxon>
        <taxon>Streptophyta</taxon>
        <taxon>Embryophyta</taxon>
        <taxon>Tracheophyta</taxon>
        <taxon>Spermatophyta</taxon>
        <taxon>Magnoliopsida</taxon>
        <taxon>Liliopsida</taxon>
        <taxon>Zingiberales</taxon>
        <taxon>Musaceae</taxon>
        <taxon>Musa</taxon>
    </lineage>
</organism>
<dbReference type="InterPro" id="IPR036758">
    <property type="entry name" value="At5g01610-like"/>
</dbReference>
<dbReference type="InterPro" id="IPR007493">
    <property type="entry name" value="DUF538"/>
</dbReference>
<dbReference type="Proteomes" id="UP001055439">
    <property type="component" value="Chromosome 1"/>
</dbReference>
<dbReference type="AlphaFoldDB" id="A0A9E7EFE1"/>
<name>A0A9E7EFE1_9LILI</name>
<dbReference type="Gene3D" id="2.30.240.10">
    <property type="entry name" value="At5g01610-like"/>
    <property type="match status" value="1"/>
</dbReference>
<accession>A0A9E7EFE1</accession>
<proteinExistence type="predicted"/>
<protein>
    <submittedName>
        <fullName evidence="1">DUF538 domain containing protein</fullName>
    </submittedName>
</protein>
<dbReference type="Pfam" id="PF04398">
    <property type="entry name" value="DUF538"/>
    <property type="match status" value="1"/>
</dbReference>
<evidence type="ECO:0000313" key="2">
    <source>
        <dbReference type="Proteomes" id="UP001055439"/>
    </source>
</evidence>
<keyword evidence="2" id="KW-1185">Reference proteome</keyword>
<sequence length="173" mass="19624">MHELRLLLLPLALSIPKTKVRERQAATYLSINTSTSSPSLYHHQHQSSTYSPSIHPYLSSSALISCSYRGSADHRELQGGSRGLSWRSRPLQEEIRPATGELGLPNELLPLEDIEEFGYNREAGFTWVIQKKKEHMFKKIKQHISYATVVSAFAEEHKMKKINVIADKILSIV</sequence>
<gene>
    <name evidence="1" type="ORF">MUK42_08590</name>
</gene>
<dbReference type="EMBL" id="CP097502">
    <property type="protein sequence ID" value="URD76144.1"/>
    <property type="molecule type" value="Genomic_DNA"/>
</dbReference>